<feature type="non-terminal residue" evidence="3">
    <location>
        <position position="104"/>
    </location>
</feature>
<comment type="similarity">
    <text evidence="1">Belongs to the ATP-dependent AMP-binding enzyme family.</text>
</comment>
<evidence type="ECO:0000313" key="4">
    <source>
        <dbReference type="Proteomes" id="UP000230790"/>
    </source>
</evidence>
<dbReference type="PROSITE" id="PS00455">
    <property type="entry name" value="AMP_BINDING"/>
    <property type="match status" value="1"/>
</dbReference>
<dbReference type="InterPro" id="IPR020845">
    <property type="entry name" value="AMP-binding_CS"/>
</dbReference>
<dbReference type="InterPro" id="IPR000873">
    <property type="entry name" value="AMP-dep_synth/lig_dom"/>
</dbReference>
<dbReference type="Gene3D" id="3.40.50.12780">
    <property type="entry name" value="N-terminal domain of ligase-like"/>
    <property type="match status" value="1"/>
</dbReference>
<dbReference type="GO" id="GO:0006631">
    <property type="term" value="P:fatty acid metabolic process"/>
    <property type="evidence" value="ECO:0007669"/>
    <property type="project" value="TreeGrafter"/>
</dbReference>
<evidence type="ECO:0000259" key="2">
    <source>
        <dbReference type="Pfam" id="PF00501"/>
    </source>
</evidence>
<reference evidence="3 4" key="1">
    <citation type="submission" date="2017-11" db="EMBL/GenBank/DDBJ databases">
        <title>Evolution of Phototrophy in the Chloroflexi Phylum Driven by Horizontal Gene Transfer.</title>
        <authorList>
            <person name="Ward L.M."/>
            <person name="Hemp J."/>
            <person name="Shih P.M."/>
            <person name="Mcglynn S.E."/>
            <person name="Fischer W."/>
        </authorList>
    </citation>
    <scope>NUCLEOTIDE SEQUENCE [LARGE SCALE GENOMIC DNA]</scope>
    <source>
        <strain evidence="3">JP3_7</strain>
    </source>
</reference>
<comment type="caution">
    <text evidence="3">The sequence shown here is derived from an EMBL/GenBank/DDBJ whole genome shotgun (WGS) entry which is preliminary data.</text>
</comment>
<sequence>ADAAAIPLPDDPDATCLMIYTSGTTGRPKGAELTHRNLTANLNSLHEAWGWRSDDVLLHVLPLFHVHGLIVALHGALNAGATIVLLTRFEPLQTLELLVQRPCT</sequence>
<evidence type="ECO:0000313" key="3">
    <source>
        <dbReference type="EMBL" id="PJF45301.1"/>
    </source>
</evidence>
<keyword evidence="3" id="KW-0436">Ligase</keyword>
<proteinExistence type="inferred from homology"/>
<organism evidence="3 4">
    <name type="scientific">Candidatus Thermofonsia Clade 3 bacterium</name>
    <dbReference type="NCBI Taxonomy" id="2364212"/>
    <lineage>
        <taxon>Bacteria</taxon>
        <taxon>Bacillati</taxon>
        <taxon>Chloroflexota</taxon>
        <taxon>Candidatus Thermofontia</taxon>
        <taxon>Candidatus Thermofonsia Clade 3</taxon>
    </lineage>
</organism>
<protein>
    <submittedName>
        <fullName evidence="3">O-succinylbenzoate--CoA ligase</fullName>
    </submittedName>
</protein>
<dbReference type="Proteomes" id="UP000230790">
    <property type="component" value="Unassembled WGS sequence"/>
</dbReference>
<gene>
    <name evidence="3" type="ORF">CUN48_19585</name>
</gene>
<dbReference type="InterPro" id="IPR042099">
    <property type="entry name" value="ANL_N_sf"/>
</dbReference>
<dbReference type="EMBL" id="PGTN01001233">
    <property type="protein sequence ID" value="PJF45301.1"/>
    <property type="molecule type" value="Genomic_DNA"/>
</dbReference>
<dbReference type="PANTHER" id="PTHR43201">
    <property type="entry name" value="ACYL-COA SYNTHETASE"/>
    <property type="match status" value="1"/>
</dbReference>
<feature type="domain" description="AMP-dependent synthetase/ligase" evidence="2">
    <location>
        <begin position="9"/>
        <end position="98"/>
    </location>
</feature>
<name>A0A2M8Q678_9CHLR</name>
<dbReference type="AlphaFoldDB" id="A0A2M8Q678"/>
<dbReference type="PANTHER" id="PTHR43201:SF8">
    <property type="entry name" value="ACYL-COA SYNTHETASE FAMILY MEMBER 3"/>
    <property type="match status" value="1"/>
</dbReference>
<feature type="non-terminal residue" evidence="3">
    <location>
        <position position="1"/>
    </location>
</feature>
<dbReference type="SUPFAM" id="SSF56801">
    <property type="entry name" value="Acetyl-CoA synthetase-like"/>
    <property type="match status" value="1"/>
</dbReference>
<evidence type="ECO:0000256" key="1">
    <source>
        <dbReference type="ARBA" id="ARBA00006432"/>
    </source>
</evidence>
<accession>A0A2M8Q678</accession>
<dbReference type="GO" id="GO:0031956">
    <property type="term" value="F:medium-chain fatty acid-CoA ligase activity"/>
    <property type="evidence" value="ECO:0007669"/>
    <property type="project" value="TreeGrafter"/>
</dbReference>
<dbReference type="Pfam" id="PF00501">
    <property type="entry name" value="AMP-binding"/>
    <property type="match status" value="1"/>
</dbReference>